<organism evidence="3 4">
    <name type="scientific">Batrachochytrium salamandrivorans</name>
    <dbReference type="NCBI Taxonomy" id="1357716"/>
    <lineage>
        <taxon>Eukaryota</taxon>
        <taxon>Fungi</taxon>
        <taxon>Fungi incertae sedis</taxon>
        <taxon>Chytridiomycota</taxon>
        <taxon>Chytridiomycota incertae sedis</taxon>
        <taxon>Chytridiomycetes</taxon>
        <taxon>Rhizophydiales</taxon>
        <taxon>Rhizophydiales incertae sedis</taxon>
        <taxon>Batrachochytrium</taxon>
    </lineage>
</organism>
<accession>A0ABQ8FAY1</accession>
<evidence type="ECO:0000256" key="2">
    <source>
        <dbReference type="SAM" id="SignalP"/>
    </source>
</evidence>
<feature type="compositionally biased region" description="Polar residues" evidence="1">
    <location>
        <begin position="394"/>
        <end position="411"/>
    </location>
</feature>
<name>A0ABQ8FAY1_9FUNG</name>
<feature type="region of interest" description="Disordered" evidence="1">
    <location>
        <begin position="47"/>
        <end position="153"/>
    </location>
</feature>
<keyword evidence="4" id="KW-1185">Reference proteome</keyword>
<proteinExistence type="predicted"/>
<evidence type="ECO:0000313" key="4">
    <source>
        <dbReference type="Proteomes" id="UP001648503"/>
    </source>
</evidence>
<keyword evidence="2" id="KW-0732">Signal</keyword>
<comment type="caution">
    <text evidence="3">The sequence shown here is derived from an EMBL/GenBank/DDBJ whole genome shotgun (WGS) entry which is preliminary data.</text>
</comment>
<feature type="compositionally biased region" description="Low complexity" evidence="1">
    <location>
        <begin position="367"/>
        <end position="376"/>
    </location>
</feature>
<feature type="compositionally biased region" description="Low complexity" evidence="1">
    <location>
        <begin position="60"/>
        <end position="70"/>
    </location>
</feature>
<feature type="signal peptide" evidence="2">
    <location>
        <begin position="1"/>
        <end position="18"/>
    </location>
</feature>
<dbReference type="Proteomes" id="UP001648503">
    <property type="component" value="Unassembled WGS sequence"/>
</dbReference>
<evidence type="ECO:0000256" key="1">
    <source>
        <dbReference type="SAM" id="MobiDB-lite"/>
    </source>
</evidence>
<feature type="region of interest" description="Disordered" evidence="1">
    <location>
        <begin position="358"/>
        <end position="411"/>
    </location>
</feature>
<reference evidence="3 4" key="1">
    <citation type="submission" date="2021-02" db="EMBL/GenBank/DDBJ databases">
        <title>Variation within the Batrachochytrium salamandrivorans European outbreak.</title>
        <authorList>
            <person name="Kelly M."/>
            <person name="Pasmans F."/>
            <person name="Shea T.P."/>
            <person name="Munoz J.F."/>
            <person name="Carranza S."/>
            <person name="Cuomo C.A."/>
            <person name="Martel A."/>
        </authorList>
    </citation>
    <scope>NUCLEOTIDE SEQUENCE [LARGE SCALE GENOMIC DNA]</scope>
    <source>
        <strain evidence="3 4">AMFP18/2</strain>
    </source>
</reference>
<sequence length="411" mass="45561">MRLSTGIILSILSANVFAIENLNDVHSSSLLARRAVMADTDDVFLQKRSGDEGKKKQAKSKYSSASNSGKVGHVYTNPAFEGDSDSESNSNDGAEGGFTNLAFEGDSDSESNSNDGAEEGPTNLAANPSSQDRGATGGSENVHAEVDSDQEGSGFVNVIGGLPYQLINYFRKKFTTEKPEPGLIPGKDRALAASQKMMTQFGGEMGESISKGLYGMLEYALTTAWNYQDKYNSSTKPLFDLKLPSTVRDGPKEEYEGLRKETLERIELYIMAIEDIIKRIFTTPENMINDLYKIMWKTNAFYTFIFNMVFRYTNFLESLKIFENARIQKWIIHLQEIRTYKSELAGYFKIINQMVEDAPQSPNQQGSSKSSSFMSRFRNRRESKTKSPKGGASHNAQSSGGVSNPAFSDDE</sequence>
<dbReference type="EMBL" id="JAFCIX010000313">
    <property type="protein sequence ID" value="KAH6595127.1"/>
    <property type="molecule type" value="Genomic_DNA"/>
</dbReference>
<feature type="chain" id="PRO_5047127113" evidence="2">
    <location>
        <begin position="19"/>
        <end position="411"/>
    </location>
</feature>
<evidence type="ECO:0000313" key="3">
    <source>
        <dbReference type="EMBL" id="KAH6595127.1"/>
    </source>
</evidence>
<gene>
    <name evidence="3" type="ORF">BASA50_006113</name>
</gene>
<protein>
    <submittedName>
        <fullName evidence="3">Uncharacterized protein</fullName>
    </submittedName>
</protein>
<feature type="compositionally biased region" description="Polar residues" evidence="1">
    <location>
        <begin position="124"/>
        <end position="133"/>
    </location>
</feature>